<sequence length="48" mass="5653">MMNVSQPIRLFTVLYCFISTIVVYSLKTNYEVAKIVICKDNEEESKKY</sequence>
<evidence type="ECO:0000313" key="1">
    <source>
        <dbReference type="EMBL" id="EDO14154.1"/>
    </source>
</evidence>
<reference evidence="2" key="2">
    <citation type="submission" date="2007-04" db="EMBL/GenBank/DDBJ databases">
        <title>Draft genome sequence of Bacteroides ovatus (ATCC 8483).</title>
        <authorList>
            <person name="Sudarsanam P."/>
            <person name="Ley R."/>
            <person name="Guruge J."/>
            <person name="Turnbaugh P.J."/>
            <person name="Mahowald M."/>
            <person name="Liep D."/>
            <person name="Gordon J."/>
        </authorList>
    </citation>
    <scope>NUCLEOTIDE SEQUENCE [LARGE SCALE GENOMIC DNA]</scope>
    <source>
        <strain evidence="2">ATCC 8483 / DSM 1896 / JCM 5824 / BCRC 10623 / CCUG 4943 / NCTC 11153</strain>
    </source>
</reference>
<reference evidence="1 2" key="1">
    <citation type="submission" date="2007-03" db="EMBL/GenBank/DDBJ databases">
        <authorList>
            <person name="Fulton L."/>
            <person name="Clifton S."/>
            <person name="Fulton B."/>
            <person name="Xu J."/>
            <person name="Minx P."/>
            <person name="Pepin K.H."/>
            <person name="Johnson M."/>
            <person name="Thiruvilangam P."/>
            <person name="Bhonagiri V."/>
            <person name="Nash W.E."/>
            <person name="Mardis E.R."/>
            <person name="Wilson R.K."/>
        </authorList>
    </citation>
    <scope>NUCLEOTIDE SEQUENCE [LARGE SCALE GENOMIC DNA]</scope>
    <source>
        <strain evidence="2">ATCC 8483 / DSM 1896 / JCM 5824 / BCRC 10623 / CCUG 4943 / NCTC 11153</strain>
    </source>
</reference>
<protein>
    <submittedName>
        <fullName evidence="1">Uncharacterized protein</fullName>
    </submittedName>
</protein>
<comment type="caution">
    <text evidence="1">The sequence shown here is derived from an EMBL/GenBank/DDBJ whole genome shotgun (WGS) entry which is preliminary data.</text>
</comment>
<organism evidence="1 2">
    <name type="scientific">Bacteroides ovatus (strain ATCC 8483 / DSM 1896 / JCM 5824 / BCRC 10623 / CCUG 4943 / NCTC 11153)</name>
    <dbReference type="NCBI Taxonomy" id="411476"/>
    <lineage>
        <taxon>Bacteria</taxon>
        <taxon>Pseudomonadati</taxon>
        <taxon>Bacteroidota</taxon>
        <taxon>Bacteroidia</taxon>
        <taxon>Bacteroidales</taxon>
        <taxon>Bacteroidaceae</taxon>
        <taxon>Bacteroides</taxon>
    </lineage>
</organism>
<accession>A0AAN3ACT2</accession>
<name>A0AAN3ACT2_BACO1</name>
<dbReference type="Proteomes" id="UP000005475">
    <property type="component" value="Unassembled WGS sequence"/>
</dbReference>
<dbReference type="AlphaFoldDB" id="A0AAN3ACT2"/>
<dbReference type="EMBL" id="AAXF02000026">
    <property type="protein sequence ID" value="EDO14154.1"/>
    <property type="molecule type" value="Genomic_DNA"/>
</dbReference>
<gene>
    <name evidence="1" type="ORF">BACOVA_00152</name>
</gene>
<proteinExistence type="predicted"/>
<evidence type="ECO:0000313" key="2">
    <source>
        <dbReference type="Proteomes" id="UP000005475"/>
    </source>
</evidence>